<keyword evidence="8" id="KW-0812">Transmembrane</keyword>
<dbReference type="AlphaFoldDB" id="B3E454"/>
<dbReference type="InterPro" id="IPR003660">
    <property type="entry name" value="HAMP_dom"/>
</dbReference>
<dbReference type="Pfam" id="PF00512">
    <property type="entry name" value="HisKA"/>
    <property type="match status" value="1"/>
</dbReference>
<dbReference type="PROSITE" id="PS51257">
    <property type="entry name" value="PROKAR_LIPOPROTEIN"/>
    <property type="match status" value="1"/>
</dbReference>
<dbReference type="PANTHER" id="PTHR43065">
    <property type="entry name" value="SENSOR HISTIDINE KINASE"/>
    <property type="match status" value="1"/>
</dbReference>
<dbReference type="InterPro" id="IPR005467">
    <property type="entry name" value="His_kinase_dom"/>
</dbReference>
<feature type="coiled-coil region" evidence="7">
    <location>
        <begin position="225"/>
        <end position="273"/>
    </location>
</feature>
<evidence type="ECO:0000259" key="9">
    <source>
        <dbReference type="PROSITE" id="PS50109"/>
    </source>
</evidence>
<dbReference type="InterPro" id="IPR036097">
    <property type="entry name" value="HisK_dim/P_sf"/>
</dbReference>
<comment type="subcellular location">
    <subcellularLocation>
        <location evidence="2">Membrane</location>
    </subcellularLocation>
</comment>
<dbReference type="EC" id="2.7.13.3" evidence="3"/>
<evidence type="ECO:0000256" key="3">
    <source>
        <dbReference type="ARBA" id="ARBA00012438"/>
    </source>
</evidence>
<dbReference type="InterPro" id="IPR003594">
    <property type="entry name" value="HATPase_dom"/>
</dbReference>
<keyword evidence="12" id="KW-1185">Reference proteome</keyword>
<evidence type="ECO:0000256" key="1">
    <source>
        <dbReference type="ARBA" id="ARBA00000085"/>
    </source>
</evidence>
<dbReference type="EMBL" id="CP001089">
    <property type="protein sequence ID" value="ACD95875.1"/>
    <property type="molecule type" value="Genomic_DNA"/>
</dbReference>
<keyword evidence="4" id="KW-0597">Phosphoprotein</keyword>
<evidence type="ECO:0000256" key="4">
    <source>
        <dbReference type="ARBA" id="ARBA00022553"/>
    </source>
</evidence>
<comment type="catalytic activity">
    <reaction evidence="1">
        <text>ATP + protein L-histidine = ADP + protein N-phospho-L-histidine.</text>
        <dbReference type="EC" id="2.7.13.3"/>
    </reaction>
</comment>
<dbReference type="Gene3D" id="6.10.340.10">
    <property type="match status" value="1"/>
</dbReference>
<gene>
    <name evidence="11" type="ordered locus">Glov_2159</name>
</gene>
<evidence type="ECO:0000256" key="8">
    <source>
        <dbReference type="SAM" id="Phobius"/>
    </source>
</evidence>
<keyword evidence="8" id="KW-0472">Membrane</keyword>
<evidence type="ECO:0000256" key="6">
    <source>
        <dbReference type="ARBA" id="ARBA00022777"/>
    </source>
</evidence>
<name>B3E454_TRIL1</name>
<dbReference type="HOGENOM" id="CLU_000445_89_29_7"/>
<dbReference type="Proteomes" id="UP000002420">
    <property type="component" value="Chromosome"/>
</dbReference>
<dbReference type="PRINTS" id="PR00344">
    <property type="entry name" value="BCTRLSENSOR"/>
</dbReference>
<feature type="domain" description="HAMP" evidence="10">
    <location>
        <begin position="192"/>
        <end position="244"/>
    </location>
</feature>
<dbReference type="InterPro" id="IPR004358">
    <property type="entry name" value="Sig_transdc_His_kin-like_C"/>
</dbReference>
<feature type="transmembrane region" description="Helical" evidence="8">
    <location>
        <begin position="12"/>
        <end position="32"/>
    </location>
</feature>
<dbReference type="InterPro" id="IPR003661">
    <property type="entry name" value="HisK_dim/P_dom"/>
</dbReference>
<dbReference type="CDD" id="cd06225">
    <property type="entry name" value="HAMP"/>
    <property type="match status" value="1"/>
</dbReference>
<evidence type="ECO:0000256" key="7">
    <source>
        <dbReference type="SAM" id="Coils"/>
    </source>
</evidence>
<dbReference type="STRING" id="398767.Glov_2159"/>
<dbReference type="Gene3D" id="3.30.565.10">
    <property type="entry name" value="Histidine kinase-like ATPase, C-terminal domain"/>
    <property type="match status" value="1"/>
</dbReference>
<keyword evidence="5 11" id="KW-0808">Transferase</keyword>
<dbReference type="SMART" id="SM00304">
    <property type="entry name" value="HAMP"/>
    <property type="match status" value="1"/>
</dbReference>
<reference evidence="11 12" key="1">
    <citation type="submission" date="2008-05" db="EMBL/GenBank/DDBJ databases">
        <title>Complete sequence of chromosome of Geobacter lovleyi SZ.</title>
        <authorList>
            <consortium name="US DOE Joint Genome Institute"/>
            <person name="Lucas S."/>
            <person name="Copeland A."/>
            <person name="Lapidus A."/>
            <person name="Glavina del Rio T."/>
            <person name="Dalin E."/>
            <person name="Tice H."/>
            <person name="Bruce D."/>
            <person name="Goodwin L."/>
            <person name="Pitluck S."/>
            <person name="Chertkov O."/>
            <person name="Meincke L."/>
            <person name="Brettin T."/>
            <person name="Detter J.C."/>
            <person name="Han C."/>
            <person name="Tapia R."/>
            <person name="Kuske C.R."/>
            <person name="Schmutz J."/>
            <person name="Larimer F."/>
            <person name="Land M."/>
            <person name="Hauser L."/>
            <person name="Kyrpides N."/>
            <person name="Mikhailova N."/>
            <person name="Sung Y."/>
            <person name="Fletcher K.E."/>
            <person name="Ritalahti K.M."/>
            <person name="Loeffler F.E."/>
            <person name="Richardson P."/>
        </authorList>
    </citation>
    <scope>NUCLEOTIDE SEQUENCE [LARGE SCALE GENOMIC DNA]</scope>
    <source>
        <strain evidence="12">ATCC BAA-1151 / DSM 17278 / SZ</strain>
    </source>
</reference>
<sequence length="498" mass="54496">MRTVRLSLTFSILASLACLLVLTWLLFSLLAFKTAENDLYAQKGEHARMLLATFVNQLPEQLPSFPEGMLPLDAPATLYAAKLSEERSFERLTLLDRSGKVIYSVGREGSDLYRPFSLPGRQVEESRIIADGAALVRSMQVIRNGQQVGRAGLILSLQDEQRRIQRTRQLLLTYFALDFILLLGLGAFILSRIVVAPVNRLLSATEKITGGVYGHQLTVTGALELARLAESFNAMSSTLEQKQQEVTSHVAALEQVNRDLQQAREEAIRSEKMASVGLLAAGTAHEIGTPLASVMGYAEILAQELEHNPAHADYLARIMDSCGRIDRIVKGLLEYARPKQTVHEPVDLSLLMQATVELLQHQGFFKGIKLTMTTEPASSLASLDPHQLQQVLINLLINASDAMPQGGEIKLALKQGADKKILLLEVWDTGTGIAPEHLGKLFDPFFTTKSPGKGTGLGLAISARIIESFGGRITVQSRVGLGSRFTIHVPVYTKGQVV</sequence>
<proteinExistence type="predicted"/>
<keyword evidence="7" id="KW-0175">Coiled coil</keyword>
<keyword evidence="8" id="KW-1133">Transmembrane helix</keyword>
<organism evidence="11 12">
    <name type="scientific">Trichlorobacter lovleyi (strain ATCC BAA-1151 / DSM 17278 / SZ)</name>
    <name type="common">Geobacter lovleyi</name>
    <dbReference type="NCBI Taxonomy" id="398767"/>
    <lineage>
        <taxon>Bacteria</taxon>
        <taxon>Pseudomonadati</taxon>
        <taxon>Thermodesulfobacteriota</taxon>
        <taxon>Desulfuromonadia</taxon>
        <taxon>Geobacterales</taxon>
        <taxon>Geobacteraceae</taxon>
        <taxon>Trichlorobacter</taxon>
    </lineage>
</organism>
<dbReference type="eggNOG" id="COG4191">
    <property type="taxonomic scope" value="Bacteria"/>
</dbReference>
<dbReference type="GO" id="GO:0016020">
    <property type="term" value="C:membrane"/>
    <property type="evidence" value="ECO:0007669"/>
    <property type="project" value="UniProtKB-SubCell"/>
</dbReference>
<dbReference type="KEGG" id="glo:Glov_2159"/>
<dbReference type="Gene3D" id="1.10.287.130">
    <property type="match status" value="1"/>
</dbReference>
<dbReference type="OrthoDB" id="9781147at2"/>
<dbReference type="SUPFAM" id="SSF55874">
    <property type="entry name" value="ATPase domain of HSP90 chaperone/DNA topoisomerase II/histidine kinase"/>
    <property type="match status" value="1"/>
</dbReference>
<dbReference type="PROSITE" id="PS50885">
    <property type="entry name" value="HAMP"/>
    <property type="match status" value="1"/>
</dbReference>
<dbReference type="SMART" id="SM00388">
    <property type="entry name" value="HisKA"/>
    <property type="match status" value="1"/>
</dbReference>
<protein>
    <recommendedName>
        <fullName evidence="3">histidine kinase</fullName>
        <ecNumber evidence="3">2.7.13.3</ecNumber>
    </recommendedName>
</protein>
<dbReference type="SMART" id="SM00387">
    <property type="entry name" value="HATPase_c"/>
    <property type="match status" value="1"/>
</dbReference>
<accession>B3E454</accession>
<dbReference type="PANTHER" id="PTHR43065:SF42">
    <property type="entry name" value="TWO-COMPONENT SENSOR PPRA"/>
    <property type="match status" value="1"/>
</dbReference>
<evidence type="ECO:0000259" key="10">
    <source>
        <dbReference type="PROSITE" id="PS50885"/>
    </source>
</evidence>
<dbReference type="SUPFAM" id="SSF158472">
    <property type="entry name" value="HAMP domain-like"/>
    <property type="match status" value="1"/>
</dbReference>
<keyword evidence="6 11" id="KW-0418">Kinase</keyword>
<dbReference type="Pfam" id="PF02518">
    <property type="entry name" value="HATPase_c"/>
    <property type="match status" value="1"/>
</dbReference>
<feature type="transmembrane region" description="Helical" evidence="8">
    <location>
        <begin position="171"/>
        <end position="190"/>
    </location>
</feature>
<dbReference type="SUPFAM" id="SSF47384">
    <property type="entry name" value="Homodimeric domain of signal transducing histidine kinase"/>
    <property type="match status" value="1"/>
</dbReference>
<dbReference type="Pfam" id="PF00672">
    <property type="entry name" value="HAMP"/>
    <property type="match status" value="1"/>
</dbReference>
<evidence type="ECO:0000313" key="11">
    <source>
        <dbReference type="EMBL" id="ACD95875.1"/>
    </source>
</evidence>
<evidence type="ECO:0000313" key="12">
    <source>
        <dbReference type="Proteomes" id="UP000002420"/>
    </source>
</evidence>
<feature type="domain" description="Histidine kinase" evidence="9">
    <location>
        <begin position="282"/>
        <end position="493"/>
    </location>
</feature>
<dbReference type="RefSeq" id="WP_012470213.1">
    <property type="nucleotide sequence ID" value="NC_010814.1"/>
</dbReference>
<evidence type="ECO:0000256" key="2">
    <source>
        <dbReference type="ARBA" id="ARBA00004370"/>
    </source>
</evidence>
<dbReference type="CDD" id="cd00082">
    <property type="entry name" value="HisKA"/>
    <property type="match status" value="1"/>
</dbReference>
<dbReference type="GO" id="GO:0000155">
    <property type="term" value="F:phosphorelay sensor kinase activity"/>
    <property type="evidence" value="ECO:0007669"/>
    <property type="project" value="InterPro"/>
</dbReference>
<dbReference type="PROSITE" id="PS50109">
    <property type="entry name" value="HIS_KIN"/>
    <property type="match status" value="1"/>
</dbReference>
<dbReference type="InterPro" id="IPR036890">
    <property type="entry name" value="HATPase_C_sf"/>
</dbReference>
<evidence type="ECO:0000256" key="5">
    <source>
        <dbReference type="ARBA" id="ARBA00022679"/>
    </source>
</evidence>